<keyword evidence="2" id="KW-1185">Reference proteome</keyword>
<evidence type="ECO:0008006" key="3">
    <source>
        <dbReference type="Google" id="ProtNLM"/>
    </source>
</evidence>
<evidence type="ECO:0000313" key="2">
    <source>
        <dbReference type="Proteomes" id="UP000584374"/>
    </source>
</evidence>
<dbReference type="Proteomes" id="UP000584374">
    <property type="component" value="Unassembled WGS sequence"/>
</dbReference>
<gene>
    <name evidence="1" type="ORF">BJ970_007560</name>
</gene>
<sequence>MTSWLANRADQSDRIGAETRYRIDCLRGHYGPRPWNWIAS</sequence>
<accession>A0A840QIJ4</accession>
<comment type="caution">
    <text evidence="1">The sequence shown here is derived from an EMBL/GenBank/DDBJ whole genome shotgun (WGS) entry which is preliminary data.</text>
</comment>
<dbReference type="EMBL" id="JACHIW010000003">
    <property type="protein sequence ID" value="MBB5159960.1"/>
    <property type="molecule type" value="Genomic_DNA"/>
</dbReference>
<protein>
    <recommendedName>
        <fullName evidence="3">Transposase</fullName>
    </recommendedName>
</protein>
<dbReference type="AlphaFoldDB" id="A0A840QIJ4"/>
<name>A0A840QIJ4_9PSEU</name>
<organism evidence="1 2">
    <name type="scientific">Saccharopolyspora phatthalungensis</name>
    <dbReference type="NCBI Taxonomy" id="664693"/>
    <lineage>
        <taxon>Bacteria</taxon>
        <taxon>Bacillati</taxon>
        <taxon>Actinomycetota</taxon>
        <taxon>Actinomycetes</taxon>
        <taxon>Pseudonocardiales</taxon>
        <taxon>Pseudonocardiaceae</taxon>
        <taxon>Saccharopolyspora</taxon>
    </lineage>
</organism>
<proteinExistence type="predicted"/>
<evidence type="ECO:0000313" key="1">
    <source>
        <dbReference type="EMBL" id="MBB5159960.1"/>
    </source>
</evidence>
<reference evidence="1 2" key="1">
    <citation type="submission" date="2020-08" db="EMBL/GenBank/DDBJ databases">
        <title>Sequencing the genomes of 1000 actinobacteria strains.</title>
        <authorList>
            <person name="Klenk H.-P."/>
        </authorList>
    </citation>
    <scope>NUCLEOTIDE SEQUENCE [LARGE SCALE GENOMIC DNA]</scope>
    <source>
        <strain evidence="1 2">DSM 45584</strain>
    </source>
</reference>